<protein>
    <submittedName>
        <fullName evidence="7">CDP-glycerol--glycerophosphate glycerophosphotransferase</fullName>
    </submittedName>
</protein>
<keyword evidence="5" id="KW-0777">Teichoic acid biosynthesis</keyword>
<comment type="subcellular location">
    <subcellularLocation>
        <location evidence="1">Cell membrane</location>
        <topology evidence="1">Peripheral membrane protein</topology>
    </subcellularLocation>
</comment>
<evidence type="ECO:0000256" key="6">
    <source>
        <dbReference type="ARBA" id="ARBA00023136"/>
    </source>
</evidence>
<keyword evidence="3" id="KW-1003">Cell membrane</keyword>
<evidence type="ECO:0000313" key="8">
    <source>
        <dbReference type="Proteomes" id="UP000309454"/>
    </source>
</evidence>
<dbReference type="EMBL" id="SSTM01000002">
    <property type="protein sequence ID" value="TJW11334.1"/>
    <property type="molecule type" value="Genomic_DNA"/>
</dbReference>
<dbReference type="SUPFAM" id="SSF53756">
    <property type="entry name" value="UDP-Glycosyltransferase/glycogen phosphorylase"/>
    <property type="match status" value="1"/>
</dbReference>
<accession>A0A4T9T8J8</accession>
<dbReference type="PANTHER" id="PTHR37316">
    <property type="entry name" value="TEICHOIC ACID GLYCEROL-PHOSPHATE PRIMASE"/>
    <property type="match status" value="1"/>
</dbReference>
<dbReference type="GO" id="GO:0005886">
    <property type="term" value="C:plasma membrane"/>
    <property type="evidence" value="ECO:0007669"/>
    <property type="project" value="UniProtKB-SubCell"/>
</dbReference>
<dbReference type="InterPro" id="IPR051612">
    <property type="entry name" value="Teichoic_Acid_Biosynth"/>
</dbReference>
<proteinExistence type="inferred from homology"/>
<keyword evidence="8" id="KW-1185">Reference proteome</keyword>
<reference evidence="7 8" key="1">
    <citation type="submission" date="2019-04" db="EMBL/GenBank/DDBJ databases">
        <title>Microbes associate with the intestines of laboratory mice.</title>
        <authorList>
            <person name="Navarre W."/>
            <person name="Wong E."/>
            <person name="Huang K.C."/>
            <person name="Tropini C."/>
            <person name="Ng K."/>
            <person name="Yu B."/>
        </authorList>
    </citation>
    <scope>NUCLEOTIDE SEQUENCE [LARGE SCALE GENOMIC DNA]</scope>
    <source>
        <strain evidence="7 8">NM48_B13</strain>
    </source>
</reference>
<dbReference type="OrthoDB" id="8549922at2"/>
<evidence type="ECO:0000256" key="5">
    <source>
        <dbReference type="ARBA" id="ARBA00022944"/>
    </source>
</evidence>
<keyword evidence="4 7" id="KW-0808">Transferase</keyword>
<evidence type="ECO:0000256" key="1">
    <source>
        <dbReference type="ARBA" id="ARBA00004202"/>
    </source>
</evidence>
<evidence type="ECO:0000256" key="4">
    <source>
        <dbReference type="ARBA" id="ARBA00022679"/>
    </source>
</evidence>
<evidence type="ECO:0000313" key="7">
    <source>
        <dbReference type="EMBL" id="TJW11334.1"/>
    </source>
</evidence>
<dbReference type="InterPro" id="IPR007554">
    <property type="entry name" value="Glycerophosphate_synth"/>
</dbReference>
<organism evidence="7 8">
    <name type="scientific">Parvibacter caecicola</name>
    <dbReference type="NCBI Taxonomy" id="747645"/>
    <lineage>
        <taxon>Bacteria</taxon>
        <taxon>Bacillati</taxon>
        <taxon>Actinomycetota</taxon>
        <taxon>Coriobacteriia</taxon>
        <taxon>Coriobacteriales</taxon>
        <taxon>Coriobacteriaceae</taxon>
        <taxon>Parvibacter</taxon>
    </lineage>
</organism>
<dbReference type="InterPro" id="IPR043148">
    <property type="entry name" value="TagF_C"/>
</dbReference>
<dbReference type="GO" id="GO:0019350">
    <property type="term" value="P:teichoic acid biosynthetic process"/>
    <property type="evidence" value="ECO:0007669"/>
    <property type="project" value="UniProtKB-KW"/>
</dbReference>
<dbReference type="InterPro" id="IPR043149">
    <property type="entry name" value="TagF_N"/>
</dbReference>
<comment type="similarity">
    <text evidence="2">Belongs to the CDP-glycerol glycerophosphotransferase family.</text>
</comment>
<dbReference type="Gene3D" id="3.40.50.12580">
    <property type="match status" value="1"/>
</dbReference>
<dbReference type="GO" id="GO:0047355">
    <property type="term" value="F:CDP-glycerol glycerophosphotransferase activity"/>
    <property type="evidence" value="ECO:0007669"/>
    <property type="project" value="InterPro"/>
</dbReference>
<keyword evidence="6" id="KW-0472">Membrane</keyword>
<evidence type="ECO:0000256" key="3">
    <source>
        <dbReference type="ARBA" id="ARBA00022475"/>
    </source>
</evidence>
<sequence>MGKAKLLGLKAGLAAMGGVYALMKLAPVKKRYTFITKLQDTPTVDFEILQEALRQKKPEYEIVNLCKSMDNLVAYVPHMFVQMWHLATSEAVFLDRSCLMVNGLTHRPTLKVVQLWHALGSMKKFGYAILGTPEGESADLAEVCHMHRGYTDILISSRSFERDYLEGFRCDSAVIREIPQPRADVLANPAERDARRKSARERLGLASSQKKVAVYAPTFRKDPGPRAQEAVQGLVDAIDLNRWEFVYAKHPVGGVDCEDPRIVQCPIPTFDALFAADVVVTDYSSVMYEAGLLDVPVLLYAYDWDSYQEKRTHNLDLQREVPSVFTKDPQEITAVMDECPDGKCEGYNHEAFRAFVARNVRMPESSTCCEAIIALL</sequence>
<evidence type="ECO:0000256" key="2">
    <source>
        <dbReference type="ARBA" id="ARBA00010488"/>
    </source>
</evidence>
<comment type="caution">
    <text evidence="7">The sequence shown here is derived from an EMBL/GenBank/DDBJ whole genome shotgun (WGS) entry which is preliminary data.</text>
</comment>
<dbReference type="Proteomes" id="UP000309454">
    <property type="component" value="Unassembled WGS sequence"/>
</dbReference>
<gene>
    <name evidence="7" type="ORF">E5982_03765</name>
</gene>
<dbReference type="AlphaFoldDB" id="A0A4T9T8J8"/>
<dbReference type="Gene3D" id="3.40.50.11820">
    <property type="match status" value="1"/>
</dbReference>
<dbReference type="RefSeq" id="WP_136845498.1">
    <property type="nucleotide sequence ID" value="NZ_CANSLK010000060.1"/>
</dbReference>
<dbReference type="Pfam" id="PF04464">
    <property type="entry name" value="Glyphos_transf"/>
    <property type="match status" value="1"/>
</dbReference>
<dbReference type="PANTHER" id="PTHR37316:SF1">
    <property type="entry name" value="TEICHOIC ACID GLYCEROL-PHOSPHATE PRIMASE"/>
    <property type="match status" value="1"/>
</dbReference>
<name>A0A4T9T8J8_9ACTN</name>